<dbReference type="InterPro" id="IPR049452">
    <property type="entry name" value="Anoctamin_TM"/>
</dbReference>
<organism evidence="7 8">
    <name type="scientific">Kingdonia uniflora</name>
    <dbReference type="NCBI Taxonomy" id="39325"/>
    <lineage>
        <taxon>Eukaryota</taxon>
        <taxon>Viridiplantae</taxon>
        <taxon>Streptophyta</taxon>
        <taxon>Embryophyta</taxon>
        <taxon>Tracheophyta</taxon>
        <taxon>Spermatophyta</taxon>
        <taxon>Magnoliopsida</taxon>
        <taxon>Ranunculales</taxon>
        <taxon>Circaeasteraceae</taxon>
        <taxon>Kingdonia</taxon>
    </lineage>
</organism>
<dbReference type="Proteomes" id="UP000541444">
    <property type="component" value="Unassembled WGS sequence"/>
</dbReference>
<dbReference type="OrthoDB" id="296386at2759"/>
<evidence type="ECO:0000256" key="2">
    <source>
        <dbReference type="ARBA" id="ARBA00022692"/>
    </source>
</evidence>
<accession>A0A7J7NZI9</accession>
<dbReference type="Pfam" id="PF04547">
    <property type="entry name" value="Anoctamin"/>
    <property type="match status" value="1"/>
</dbReference>
<evidence type="ECO:0000256" key="1">
    <source>
        <dbReference type="ARBA" id="ARBA00004141"/>
    </source>
</evidence>
<feature type="transmembrane region" description="Helical" evidence="5">
    <location>
        <begin position="411"/>
        <end position="434"/>
    </location>
</feature>
<keyword evidence="3 5" id="KW-1133">Transmembrane helix</keyword>
<evidence type="ECO:0000313" key="7">
    <source>
        <dbReference type="EMBL" id="KAF6172606.1"/>
    </source>
</evidence>
<evidence type="ECO:0000256" key="5">
    <source>
        <dbReference type="SAM" id="Phobius"/>
    </source>
</evidence>
<dbReference type="PANTHER" id="PTHR12308">
    <property type="entry name" value="ANOCTAMIN"/>
    <property type="match status" value="1"/>
</dbReference>
<dbReference type="EMBL" id="JACGCM010000420">
    <property type="protein sequence ID" value="KAF6172606.1"/>
    <property type="molecule type" value="Genomic_DNA"/>
</dbReference>
<comment type="caution">
    <text evidence="7">The sequence shown here is derived from an EMBL/GenBank/DDBJ whole genome shotgun (WGS) entry which is preliminary data.</text>
</comment>
<name>A0A7J7NZI9_9MAGN</name>
<feature type="domain" description="Anoctamin transmembrane" evidence="6">
    <location>
        <begin position="400"/>
        <end position="471"/>
    </location>
</feature>
<dbReference type="AlphaFoldDB" id="A0A7J7NZI9"/>
<dbReference type="PANTHER" id="PTHR12308:SF73">
    <property type="entry name" value="ANOCTAMIN"/>
    <property type="match status" value="1"/>
</dbReference>
<protein>
    <recommendedName>
        <fullName evidence="6">Anoctamin transmembrane domain-containing protein</fullName>
    </recommendedName>
</protein>
<keyword evidence="8" id="KW-1185">Reference proteome</keyword>
<gene>
    <name evidence="7" type="ORF">GIB67_036556</name>
</gene>
<dbReference type="GO" id="GO:0005254">
    <property type="term" value="F:chloride channel activity"/>
    <property type="evidence" value="ECO:0007669"/>
    <property type="project" value="TreeGrafter"/>
</dbReference>
<keyword evidence="4 5" id="KW-0472">Membrane</keyword>
<dbReference type="InterPro" id="IPR007632">
    <property type="entry name" value="Anoctamin"/>
</dbReference>
<dbReference type="GO" id="GO:0016020">
    <property type="term" value="C:membrane"/>
    <property type="evidence" value="ECO:0007669"/>
    <property type="project" value="UniProtKB-SubCell"/>
</dbReference>
<evidence type="ECO:0000259" key="6">
    <source>
        <dbReference type="Pfam" id="PF04547"/>
    </source>
</evidence>
<comment type="subcellular location">
    <subcellularLocation>
        <location evidence="1">Membrane</location>
        <topology evidence="1">Multi-pass membrane protein</topology>
    </subcellularLocation>
</comment>
<reference evidence="7 8" key="1">
    <citation type="journal article" date="2020" name="IScience">
        <title>Genome Sequencing of the Endangered Kingdonia uniflora (Circaeasteraceae, Ranunculales) Reveals Potential Mechanisms of Evolutionary Specialization.</title>
        <authorList>
            <person name="Sun Y."/>
            <person name="Deng T."/>
            <person name="Zhang A."/>
            <person name="Moore M.J."/>
            <person name="Landis J.B."/>
            <person name="Lin N."/>
            <person name="Zhang H."/>
            <person name="Zhang X."/>
            <person name="Huang J."/>
            <person name="Zhang X."/>
            <person name="Sun H."/>
            <person name="Wang H."/>
        </authorList>
    </citation>
    <scope>NUCLEOTIDE SEQUENCE [LARGE SCALE GENOMIC DNA]</scope>
    <source>
        <strain evidence="7">TB1705</strain>
        <tissue evidence="7">Leaf</tissue>
    </source>
</reference>
<sequence length="473" mass="54839">MSGEEEQSGFEIGVVMSKRSEEGGVEEDGYDYNGCVEFLVDELEKVGLIVKRVSGLADEFIKLRIIVASKFDWGTLIMVALYWGLDEVLILKNGKGMRLVTGFYALLEFWFFEYCQAGMYLVKVLNFNHVYPRMGAWRDERASSGSKIHYSFVVIREMIDWKDGTNIDWQPWVRSRQSIRLERARNIWMVRRDLVRPDVRVPPTSSLAMSSQVENYGVDATCDDHDIGWFMDMAEPAENVDGYRSRPCSILRVEAIRSTHRGVRGTAAPVAAPMETLGRAAFELEIKKPTCIGMELQFEWEEVEAFVRQPNGSLFSWCERYRCFMHLIYGIVNEKDSSVILGFGSRKIEWGPGESLLERLKSDGIVKQVFPIHEETKRKHLLRTWALNWLDFTWQPIDEIYAYFGTKIATYFAFLGMYTWWMLFPAAFGLALQLIDFGSWHLLVLPIFFVFVISWAVMFFQFWKRKNSALLAR</sequence>
<feature type="transmembrane region" description="Helical" evidence="5">
    <location>
        <begin position="440"/>
        <end position="463"/>
    </location>
</feature>
<evidence type="ECO:0000256" key="3">
    <source>
        <dbReference type="ARBA" id="ARBA00022989"/>
    </source>
</evidence>
<evidence type="ECO:0000313" key="8">
    <source>
        <dbReference type="Proteomes" id="UP000541444"/>
    </source>
</evidence>
<proteinExistence type="predicted"/>
<evidence type="ECO:0000256" key="4">
    <source>
        <dbReference type="ARBA" id="ARBA00023136"/>
    </source>
</evidence>
<keyword evidence="2 5" id="KW-0812">Transmembrane</keyword>